<dbReference type="AlphaFoldDB" id="A0A0G0DT94"/>
<keyword evidence="1" id="KW-1133">Transmembrane helix</keyword>
<evidence type="ECO:0000313" key="2">
    <source>
        <dbReference type="EMBL" id="KKP66205.1"/>
    </source>
</evidence>
<accession>A0A0G0DT94</accession>
<evidence type="ECO:0000256" key="1">
    <source>
        <dbReference type="SAM" id="Phobius"/>
    </source>
</evidence>
<sequence>YVSAQWISLWEMAVIFSPIHPTLVIIILIILGFVLFRKRMPKVEIV</sequence>
<feature type="transmembrane region" description="Helical" evidence="1">
    <location>
        <begin position="12"/>
        <end position="36"/>
    </location>
</feature>
<comment type="caution">
    <text evidence="2">The sequence shown here is derived from an EMBL/GenBank/DDBJ whole genome shotgun (WGS) entry which is preliminary data.</text>
</comment>
<dbReference type="EMBL" id="LBPY01000011">
    <property type="protein sequence ID" value="KKP66205.1"/>
    <property type="molecule type" value="Genomic_DNA"/>
</dbReference>
<organism evidence="2">
    <name type="scientific">Candidatus Nomurabacteria bacterium GW2011_GWE1_35_16</name>
    <dbReference type="NCBI Taxonomy" id="1618761"/>
    <lineage>
        <taxon>Bacteria</taxon>
        <taxon>Candidatus Nomuraibacteriota</taxon>
    </lineage>
</organism>
<dbReference type="Proteomes" id="UP000034952">
    <property type="component" value="Unassembled WGS sequence"/>
</dbReference>
<keyword evidence="1" id="KW-0472">Membrane</keyword>
<reference evidence="2" key="1">
    <citation type="journal article" date="2015" name="Nature">
        <title>rRNA introns, odd ribosomes, and small enigmatic genomes across a large radiation of phyla.</title>
        <authorList>
            <person name="Brown C.T."/>
            <person name="Hug L.A."/>
            <person name="Thomas B.C."/>
            <person name="Sharon I."/>
            <person name="Castelle C.J."/>
            <person name="Singh A."/>
            <person name="Wilkins M.J."/>
            <person name="Williams K.H."/>
            <person name="Banfield J.F."/>
        </authorList>
    </citation>
    <scope>NUCLEOTIDE SEQUENCE [LARGE SCALE GENOMIC DNA]</scope>
</reference>
<proteinExistence type="predicted"/>
<keyword evidence="1" id="KW-0812">Transmembrane</keyword>
<protein>
    <submittedName>
        <fullName evidence="2">Uncharacterized protein</fullName>
    </submittedName>
</protein>
<gene>
    <name evidence="2" type="ORF">UR64_C0011G0027</name>
</gene>
<feature type="non-terminal residue" evidence="2">
    <location>
        <position position="1"/>
    </location>
</feature>
<name>A0A0G0DT94_9BACT</name>